<keyword evidence="1" id="KW-0472">Membrane</keyword>
<reference evidence="3" key="1">
    <citation type="submission" date="2015-01" db="EMBL/GenBank/DDBJ databases">
        <authorList>
            <person name="Aksoy S."/>
            <person name="Warren W."/>
            <person name="Wilson R.K."/>
        </authorList>
    </citation>
    <scope>NUCLEOTIDE SEQUENCE [LARGE SCALE GENOMIC DNA]</scope>
    <source>
        <strain evidence="3">IAEA</strain>
    </source>
</reference>
<accession>A0A1B0BX89</accession>
<dbReference type="AlphaFoldDB" id="A0A1B0BX89"/>
<reference evidence="2" key="2">
    <citation type="submission" date="2020-05" db="UniProtKB">
        <authorList>
            <consortium name="EnsemblMetazoa"/>
        </authorList>
    </citation>
    <scope>IDENTIFICATION</scope>
    <source>
        <strain evidence="2">IAEA</strain>
    </source>
</reference>
<proteinExistence type="predicted"/>
<feature type="transmembrane region" description="Helical" evidence="1">
    <location>
        <begin position="92"/>
        <end position="114"/>
    </location>
</feature>
<sequence>MGPLAASTRLTLTASGLASRRRFYCAGAASAGVDGLPSFFCIDCGAASTNDVKSVSSMSFVFSVDVGGAPSARLMPTASGLASRRRFSCAGAVADASLLLLVCVLLIALTPALAYPGLLFRPVPGTGRIVAPLADAKTSRSPEDVGRGHNEIFH</sequence>
<keyword evidence="1" id="KW-0812">Transmembrane</keyword>
<keyword evidence="3" id="KW-1185">Reference proteome</keyword>
<dbReference type="EnsemblMetazoa" id="GPPI043270-RA">
    <property type="protein sequence ID" value="GPPI043270-PA"/>
    <property type="gene ID" value="GPPI043270"/>
</dbReference>
<evidence type="ECO:0000313" key="2">
    <source>
        <dbReference type="EnsemblMetazoa" id="GPPI043270-PA"/>
    </source>
</evidence>
<protein>
    <submittedName>
        <fullName evidence="2">Uncharacterized protein</fullName>
    </submittedName>
</protein>
<dbReference type="EMBL" id="JXJN01022114">
    <property type="status" value="NOT_ANNOTATED_CDS"/>
    <property type="molecule type" value="Genomic_DNA"/>
</dbReference>
<dbReference type="Proteomes" id="UP000092460">
    <property type="component" value="Unassembled WGS sequence"/>
</dbReference>
<keyword evidence="1" id="KW-1133">Transmembrane helix</keyword>
<organism evidence="2 3">
    <name type="scientific">Glossina palpalis gambiensis</name>
    <dbReference type="NCBI Taxonomy" id="67801"/>
    <lineage>
        <taxon>Eukaryota</taxon>
        <taxon>Metazoa</taxon>
        <taxon>Ecdysozoa</taxon>
        <taxon>Arthropoda</taxon>
        <taxon>Hexapoda</taxon>
        <taxon>Insecta</taxon>
        <taxon>Pterygota</taxon>
        <taxon>Neoptera</taxon>
        <taxon>Endopterygota</taxon>
        <taxon>Diptera</taxon>
        <taxon>Brachycera</taxon>
        <taxon>Muscomorpha</taxon>
        <taxon>Hippoboscoidea</taxon>
        <taxon>Glossinidae</taxon>
        <taxon>Glossina</taxon>
    </lineage>
</organism>
<evidence type="ECO:0000313" key="3">
    <source>
        <dbReference type="Proteomes" id="UP000092460"/>
    </source>
</evidence>
<name>A0A1B0BX89_9MUSC</name>
<dbReference type="VEuPathDB" id="VectorBase:GPPI043270"/>
<evidence type="ECO:0000256" key="1">
    <source>
        <dbReference type="SAM" id="Phobius"/>
    </source>
</evidence>